<protein>
    <submittedName>
        <fullName evidence="4">DUF4232 domain-containing protein</fullName>
    </submittedName>
</protein>
<evidence type="ECO:0000313" key="5">
    <source>
        <dbReference type="Proteomes" id="UP001602058"/>
    </source>
</evidence>
<evidence type="ECO:0000256" key="1">
    <source>
        <dbReference type="SAM" id="MobiDB-lite"/>
    </source>
</evidence>
<keyword evidence="2" id="KW-0732">Signal</keyword>
<organism evidence="4 5">
    <name type="scientific">Streptomyces bluensis</name>
    <dbReference type="NCBI Taxonomy" id="33897"/>
    <lineage>
        <taxon>Bacteria</taxon>
        <taxon>Bacillati</taxon>
        <taxon>Actinomycetota</taxon>
        <taxon>Actinomycetes</taxon>
        <taxon>Kitasatosporales</taxon>
        <taxon>Streptomycetaceae</taxon>
        <taxon>Streptomyces</taxon>
    </lineage>
</organism>
<accession>A0ABW6URD3</accession>
<dbReference type="PROSITE" id="PS51257">
    <property type="entry name" value="PROKAR_LIPOPROTEIN"/>
    <property type="match status" value="1"/>
</dbReference>
<dbReference type="Pfam" id="PF14016">
    <property type="entry name" value="DUF4232"/>
    <property type="match status" value="1"/>
</dbReference>
<name>A0ABW6URD3_9ACTN</name>
<evidence type="ECO:0000259" key="3">
    <source>
        <dbReference type="Pfam" id="PF14016"/>
    </source>
</evidence>
<feature type="domain" description="DUF4232" evidence="3">
    <location>
        <begin position="50"/>
        <end position="181"/>
    </location>
</feature>
<feature type="chain" id="PRO_5045616413" evidence="2">
    <location>
        <begin position="20"/>
        <end position="186"/>
    </location>
</feature>
<comment type="caution">
    <text evidence="4">The sequence shown here is derived from an EMBL/GenBank/DDBJ whole genome shotgun (WGS) entry which is preliminary data.</text>
</comment>
<dbReference type="EMBL" id="JBIAWJ010000022">
    <property type="protein sequence ID" value="MFF4526013.1"/>
    <property type="molecule type" value="Genomic_DNA"/>
</dbReference>
<evidence type="ECO:0000313" key="4">
    <source>
        <dbReference type="EMBL" id="MFF4526013.1"/>
    </source>
</evidence>
<feature type="compositionally biased region" description="Low complexity" evidence="1">
    <location>
        <begin position="22"/>
        <end position="43"/>
    </location>
</feature>
<dbReference type="Proteomes" id="UP001602058">
    <property type="component" value="Unassembled WGS sequence"/>
</dbReference>
<reference evidence="4 5" key="1">
    <citation type="submission" date="2024-10" db="EMBL/GenBank/DDBJ databases">
        <title>The Natural Products Discovery Center: Release of the First 8490 Sequenced Strains for Exploring Actinobacteria Biosynthetic Diversity.</title>
        <authorList>
            <person name="Kalkreuter E."/>
            <person name="Kautsar S.A."/>
            <person name="Yang D."/>
            <person name="Bader C.D."/>
            <person name="Teijaro C.N."/>
            <person name="Fluegel L."/>
            <person name="Davis C.M."/>
            <person name="Simpson J.R."/>
            <person name="Lauterbach L."/>
            <person name="Steele A.D."/>
            <person name="Gui C."/>
            <person name="Meng S."/>
            <person name="Li G."/>
            <person name="Viehrig K."/>
            <person name="Ye F."/>
            <person name="Su P."/>
            <person name="Kiefer A.F."/>
            <person name="Nichols A."/>
            <person name="Cepeda A.J."/>
            <person name="Yan W."/>
            <person name="Fan B."/>
            <person name="Jiang Y."/>
            <person name="Adhikari A."/>
            <person name="Zheng C.-J."/>
            <person name="Schuster L."/>
            <person name="Cowan T.M."/>
            <person name="Smanski M.J."/>
            <person name="Chevrette M.G."/>
            <person name="De Carvalho L.P.S."/>
            <person name="Shen B."/>
        </authorList>
    </citation>
    <scope>NUCLEOTIDE SEQUENCE [LARGE SCALE GENOMIC DNA]</scope>
    <source>
        <strain evidence="4 5">NPDC001390</strain>
    </source>
</reference>
<gene>
    <name evidence="4" type="ORF">ACFY1D_31965</name>
</gene>
<dbReference type="RefSeq" id="WP_387891472.1">
    <property type="nucleotide sequence ID" value="NZ_JBIAWJ010000022.1"/>
</dbReference>
<feature type="signal peptide" evidence="2">
    <location>
        <begin position="1"/>
        <end position="19"/>
    </location>
</feature>
<proteinExistence type="predicted"/>
<sequence length="186" mass="18459">MRTTPVAVTAALVAALTLAACSSGSGDDTAKSSTDSTSSADSANGKSTACKADQFGIDFGPSSAAPAAGDTGTIPVTLTNRGASCTLEGMPGADVYAGDTSWAVSPDQAATATKLTLAKDQAVTFTITYVRGVAGDTKKAADVDKVTFTLPGDSAPQSYKWPDAGVAVKSGDELDITVGPFLPAGD</sequence>
<keyword evidence="5" id="KW-1185">Reference proteome</keyword>
<dbReference type="InterPro" id="IPR025326">
    <property type="entry name" value="DUF4232"/>
</dbReference>
<feature type="region of interest" description="Disordered" evidence="1">
    <location>
        <begin position="22"/>
        <end position="45"/>
    </location>
</feature>
<evidence type="ECO:0000256" key="2">
    <source>
        <dbReference type="SAM" id="SignalP"/>
    </source>
</evidence>